<keyword evidence="8" id="KW-1185">Reference proteome</keyword>
<dbReference type="GO" id="GO:0005829">
    <property type="term" value="C:cytosol"/>
    <property type="evidence" value="ECO:0000318"/>
    <property type="project" value="GO_Central"/>
</dbReference>
<comment type="cofactor">
    <cofactor evidence="1">
        <name>Mg(2+)</name>
        <dbReference type="ChEBI" id="CHEBI:18420"/>
    </cofactor>
</comment>
<protein>
    <recommendedName>
        <fullName evidence="9">Phosphonoacetaldehyde hydrolase</fullName>
    </recommendedName>
</protein>
<dbReference type="Pfam" id="PF00702">
    <property type="entry name" value="Hydrolase"/>
    <property type="match status" value="1"/>
</dbReference>
<evidence type="ECO:0000256" key="2">
    <source>
        <dbReference type="ARBA" id="ARBA00011738"/>
    </source>
</evidence>
<evidence type="ECO:0000256" key="5">
    <source>
        <dbReference type="ARBA" id="ARBA00022842"/>
    </source>
</evidence>
<dbReference type="GO" id="GO:0008967">
    <property type="term" value="F:phosphoglycolate phosphatase activity"/>
    <property type="evidence" value="ECO:0000318"/>
    <property type="project" value="GO_Central"/>
</dbReference>
<dbReference type="KEGG" id="spu:100888035"/>
<dbReference type="SFLD" id="SFLDG01129">
    <property type="entry name" value="C1.5:_HAD__Beta-PGM__Phosphata"/>
    <property type="match status" value="1"/>
</dbReference>
<keyword evidence="6" id="KW-0704">Schiff base</keyword>
<dbReference type="Gene3D" id="1.10.150.240">
    <property type="entry name" value="Putative phosphatase, domain 2"/>
    <property type="match status" value="1"/>
</dbReference>
<accession>A0A7M7LWH1</accession>
<keyword evidence="4" id="KW-0378">Hydrolase</keyword>
<name>A0A7M7LWH1_STRPU</name>
<sequence>MASSINSTEVWSNPMMSYRMVHQYRGQVKLVIFDWAGTVVDCGVFAPVQAFTNVFAQEGIDVLVDEVRAPMGAHKRVHISQMVQMDRIAAAWNAKNGKAPTKEDVDRMYSNFLPEQIKALESHADIITGIPDTIRKLREEYGIRIGTSTGFTSEIMDHLAPKAARLGFEPEFVATSDLVKEARPTPSLIFLNMMSLNVHPVQAVVKVDDTITGITAGLAAGCWTVGVARTGNYMSANEEELSNMEKGIHDDRLKKAYKILIDSGAHYVIDSVNDILPVINDINRRLALGEKP</sequence>
<dbReference type="Gene3D" id="3.40.50.1000">
    <property type="entry name" value="HAD superfamily/HAD-like"/>
    <property type="match status" value="1"/>
</dbReference>
<reference evidence="7" key="2">
    <citation type="submission" date="2021-01" db="UniProtKB">
        <authorList>
            <consortium name="EnsemblMetazoa"/>
        </authorList>
    </citation>
    <scope>IDENTIFICATION</scope>
</reference>
<dbReference type="PANTHER" id="PTHR43434:SF19">
    <property type="entry name" value="PHOSPHONOACETALDEHYDE HYDROLASE"/>
    <property type="match status" value="1"/>
</dbReference>
<dbReference type="InParanoid" id="A0A7M7LWH1"/>
<dbReference type="InterPro" id="IPR006323">
    <property type="entry name" value="Phosphonoacetald_hydro"/>
</dbReference>
<dbReference type="SUPFAM" id="SSF56784">
    <property type="entry name" value="HAD-like"/>
    <property type="match status" value="1"/>
</dbReference>
<dbReference type="OrthoDB" id="40579at2759"/>
<dbReference type="AlphaFoldDB" id="A0A7M7LWH1"/>
<evidence type="ECO:0000313" key="8">
    <source>
        <dbReference type="Proteomes" id="UP000007110"/>
    </source>
</evidence>
<dbReference type="GO" id="GO:0006281">
    <property type="term" value="P:DNA repair"/>
    <property type="evidence" value="ECO:0000318"/>
    <property type="project" value="GO_Central"/>
</dbReference>
<dbReference type="RefSeq" id="XP_011679581.2">
    <property type="nucleotide sequence ID" value="XM_011681279.2"/>
</dbReference>
<dbReference type="NCBIfam" id="TIGR01422">
    <property type="entry name" value="phosphonatase"/>
    <property type="match status" value="1"/>
</dbReference>
<dbReference type="GO" id="GO:0019700">
    <property type="term" value="P:organic phosphonate catabolic process"/>
    <property type="evidence" value="ECO:0007669"/>
    <property type="project" value="InterPro"/>
</dbReference>
<dbReference type="OMA" id="GRPAPWM"/>
<comment type="subunit">
    <text evidence="2">Homodimer.</text>
</comment>
<dbReference type="SFLD" id="SFLDS00003">
    <property type="entry name" value="Haloacid_Dehalogenase"/>
    <property type="match status" value="1"/>
</dbReference>
<dbReference type="FunFam" id="1.10.150.240:FF:000006">
    <property type="entry name" value="Phosphonoacetaldehyde hydrolase"/>
    <property type="match status" value="1"/>
</dbReference>
<dbReference type="GO" id="GO:0046872">
    <property type="term" value="F:metal ion binding"/>
    <property type="evidence" value="ECO:0007669"/>
    <property type="project" value="UniProtKB-KW"/>
</dbReference>
<dbReference type="InterPro" id="IPR023214">
    <property type="entry name" value="HAD_sf"/>
</dbReference>
<keyword evidence="3" id="KW-0479">Metal-binding</keyword>
<dbReference type="EnsemblMetazoa" id="XM_011681279">
    <property type="protein sequence ID" value="XP_011679581"/>
    <property type="gene ID" value="LOC100888035"/>
</dbReference>
<dbReference type="InterPro" id="IPR023198">
    <property type="entry name" value="PGP-like_dom2"/>
</dbReference>
<dbReference type="GeneID" id="100888035"/>
<proteinExistence type="inferred from homology"/>
<dbReference type="InterPro" id="IPR036412">
    <property type="entry name" value="HAD-like_sf"/>
</dbReference>
<dbReference type="GO" id="GO:0050194">
    <property type="term" value="F:phosphonoacetaldehyde hydrolase activity"/>
    <property type="evidence" value="ECO:0007669"/>
    <property type="project" value="InterPro"/>
</dbReference>
<keyword evidence="5" id="KW-0460">Magnesium</keyword>
<dbReference type="HAMAP" id="MF_01375">
    <property type="entry name" value="PhnX"/>
    <property type="match status" value="1"/>
</dbReference>
<dbReference type="Proteomes" id="UP000007110">
    <property type="component" value="Unassembled WGS sequence"/>
</dbReference>
<evidence type="ECO:0000256" key="6">
    <source>
        <dbReference type="ARBA" id="ARBA00023270"/>
    </source>
</evidence>
<evidence type="ECO:0000256" key="3">
    <source>
        <dbReference type="ARBA" id="ARBA00022723"/>
    </source>
</evidence>
<evidence type="ECO:0008006" key="9">
    <source>
        <dbReference type="Google" id="ProtNLM"/>
    </source>
</evidence>
<dbReference type="InterPro" id="IPR050155">
    <property type="entry name" value="HAD-like_hydrolase_sf"/>
</dbReference>
<evidence type="ECO:0000313" key="7">
    <source>
        <dbReference type="EnsemblMetazoa" id="XP_011679581"/>
    </source>
</evidence>
<dbReference type="PANTHER" id="PTHR43434">
    <property type="entry name" value="PHOSPHOGLYCOLATE PHOSPHATASE"/>
    <property type="match status" value="1"/>
</dbReference>
<reference evidence="8" key="1">
    <citation type="submission" date="2015-02" db="EMBL/GenBank/DDBJ databases">
        <title>Genome sequencing for Strongylocentrotus purpuratus.</title>
        <authorList>
            <person name="Murali S."/>
            <person name="Liu Y."/>
            <person name="Vee V."/>
            <person name="English A."/>
            <person name="Wang M."/>
            <person name="Skinner E."/>
            <person name="Han Y."/>
            <person name="Muzny D.M."/>
            <person name="Worley K.C."/>
            <person name="Gibbs R.A."/>
        </authorList>
    </citation>
    <scope>NUCLEOTIDE SEQUENCE</scope>
</reference>
<organism evidence="7 8">
    <name type="scientific">Strongylocentrotus purpuratus</name>
    <name type="common">Purple sea urchin</name>
    <dbReference type="NCBI Taxonomy" id="7668"/>
    <lineage>
        <taxon>Eukaryota</taxon>
        <taxon>Metazoa</taxon>
        <taxon>Echinodermata</taxon>
        <taxon>Eleutherozoa</taxon>
        <taxon>Echinozoa</taxon>
        <taxon>Echinoidea</taxon>
        <taxon>Euechinoidea</taxon>
        <taxon>Echinacea</taxon>
        <taxon>Camarodonta</taxon>
        <taxon>Echinidea</taxon>
        <taxon>Strongylocentrotidae</taxon>
        <taxon>Strongylocentrotus</taxon>
    </lineage>
</organism>
<evidence type="ECO:0000256" key="1">
    <source>
        <dbReference type="ARBA" id="ARBA00001946"/>
    </source>
</evidence>
<evidence type="ECO:0000256" key="4">
    <source>
        <dbReference type="ARBA" id="ARBA00022801"/>
    </source>
</evidence>